<feature type="transmembrane region" description="Helical" evidence="4">
    <location>
        <begin position="250"/>
        <end position="272"/>
    </location>
</feature>
<evidence type="ECO:0000256" key="2">
    <source>
        <dbReference type="ARBA" id="ARBA00023125"/>
    </source>
</evidence>
<feature type="transmembrane region" description="Helical" evidence="4">
    <location>
        <begin position="336"/>
        <end position="357"/>
    </location>
</feature>
<dbReference type="Pfam" id="PF00196">
    <property type="entry name" value="GerE"/>
    <property type="match status" value="1"/>
</dbReference>
<evidence type="ECO:0000313" key="6">
    <source>
        <dbReference type="EMBL" id="PNV65025.1"/>
    </source>
</evidence>
<feature type="transmembrane region" description="Helical" evidence="4">
    <location>
        <begin position="67"/>
        <end position="84"/>
    </location>
</feature>
<keyword evidence="3" id="KW-0804">Transcription</keyword>
<protein>
    <submittedName>
        <fullName evidence="6">Helix-turn-helix transcriptional regulator</fullName>
    </submittedName>
</protein>
<dbReference type="InterPro" id="IPR000792">
    <property type="entry name" value="Tscrpt_reg_LuxR_C"/>
</dbReference>
<feature type="transmembrane region" description="Helical" evidence="4">
    <location>
        <begin position="28"/>
        <end position="55"/>
    </location>
</feature>
<dbReference type="CDD" id="cd06170">
    <property type="entry name" value="LuxR_C_like"/>
    <property type="match status" value="1"/>
</dbReference>
<feature type="transmembrane region" description="Helical" evidence="4">
    <location>
        <begin position="369"/>
        <end position="390"/>
    </location>
</feature>
<evidence type="ECO:0000256" key="3">
    <source>
        <dbReference type="ARBA" id="ARBA00023163"/>
    </source>
</evidence>
<dbReference type="PRINTS" id="PR00038">
    <property type="entry name" value="HTHLUXR"/>
</dbReference>
<feature type="transmembrane region" description="Helical" evidence="4">
    <location>
        <begin position="121"/>
        <end position="141"/>
    </location>
</feature>
<feature type="transmembrane region" description="Helical" evidence="4">
    <location>
        <begin position="180"/>
        <end position="198"/>
    </location>
</feature>
<evidence type="ECO:0000259" key="5">
    <source>
        <dbReference type="PROSITE" id="PS50043"/>
    </source>
</evidence>
<dbReference type="Gene3D" id="1.10.10.10">
    <property type="entry name" value="Winged helix-like DNA-binding domain superfamily/Winged helix DNA-binding domain"/>
    <property type="match status" value="1"/>
</dbReference>
<dbReference type="PANTHER" id="PTHR44688:SF16">
    <property type="entry name" value="DNA-BINDING TRANSCRIPTIONAL ACTIVATOR DEVR_DOSR"/>
    <property type="match status" value="1"/>
</dbReference>
<gene>
    <name evidence="6" type="ORF">C2L80_08745</name>
</gene>
<comment type="caution">
    <text evidence="6">The sequence shown here is derived from an EMBL/GenBank/DDBJ whole genome shotgun (WGS) entry which is preliminary data.</text>
</comment>
<evidence type="ECO:0000256" key="1">
    <source>
        <dbReference type="ARBA" id="ARBA00023015"/>
    </source>
</evidence>
<feature type="domain" description="HTH luxR-type" evidence="5">
    <location>
        <begin position="420"/>
        <end position="485"/>
    </location>
</feature>
<keyword evidence="1" id="KW-0805">Transcription regulation</keyword>
<sequence length="492" mass="54229">MHRIPVESEGLMVRTTRRLGFSDLGLRFWLASLGFGSYWAWIDSAFFTTVLFGSFPDVARVASESHIVAQVAAIAITCICMAVSRTAPHLFAKEKAFALVAGIGTCGTILSFFSIKQGSGILFFAASLMLGVAMGALPLFWGTLLARDEQGKAALKVCGSIAIACAATVLLSYVETFGRLLITCCLLPFGLLCFAIMTQNVSDLQTETCGSQKSRKLRTFWRLLLALLASSFAFGSLQSSYHDFWLDFNLITQIQIIGRGAVAFMVLLAAGFFGRSYRIVYRAGLLLMIAAFLATPFLASSLPYFGGILVSMGYSCVELMMWTFAFEAIRQEAKPAFTIGFLRVIMMSGVLAGILTTPSLIGSPLTDDVRYAIGTTTIAYILVMSLMLLVDEQNPRGFWNAMNRSAFVSHEEALLSRCKAVSRQYELTDREAEVMRYLVAGRSAPFIANELFIAPSTVKYHTARLYSKLDVHSKQELIDLFERFETEPKHRT</sequence>
<organism evidence="6 7">
    <name type="scientific">Rubneribacter badeniensis</name>
    <dbReference type="NCBI Taxonomy" id="2070688"/>
    <lineage>
        <taxon>Bacteria</taxon>
        <taxon>Bacillati</taxon>
        <taxon>Actinomycetota</taxon>
        <taxon>Coriobacteriia</taxon>
        <taxon>Eggerthellales</taxon>
        <taxon>Eggerthellaceae</taxon>
        <taxon>Rubneribacter</taxon>
    </lineage>
</organism>
<feature type="transmembrane region" description="Helical" evidence="4">
    <location>
        <begin position="279"/>
        <end position="298"/>
    </location>
</feature>
<keyword evidence="4" id="KW-0472">Membrane</keyword>
<dbReference type="GO" id="GO:0003677">
    <property type="term" value="F:DNA binding"/>
    <property type="evidence" value="ECO:0007669"/>
    <property type="project" value="UniProtKB-KW"/>
</dbReference>
<keyword evidence="2" id="KW-0238">DNA-binding</keyword>
<feature type="transmembrane region" description="Helical" evidence="4">
    <location>
        <begin position="96"/>
        <end position="115"/>
    </location>
</feature>
<keyword evidence="7" id="KW-1185">Reference proteome</keyword>
<dbReference type="GO" id="GO:0006355">
    <property type="term" value="P:regulation of DNA-templated transcription"/>
    <property type="evidence" value="ECO:0007669"/>
    <property type="project" value="InterPro"/>
</dbReference>
<accession>A0A2K2U3W7</accession>
<evidence type="ECO:0000313" key="7">
    <source>
        <dbReference type="Proteomes" id="UP000236488"/>
    </source>
</evidence>
<proteinExistence type="predicted"/>
<feature type="transmembrane region" description="Helical" evidence="4">
    <location>
        <begin position="219"/>
        <end position="238"/>
    </location>
</feature>
<dbReference type="PROSITE" id="PS50043">
    <property type="entry name" value="HTH_LUXR_2"/>
    <property type="match status" value="1"/>
</dbReference>
<dbReference type="PANTHER" id="PTHR44688">
    <property type="entry name" value="DNA-BINDING TRANSCRIPTIONAL ACTIVATOR DEVR_DOSR"/>
    <property type="match status" value="1"/>
</dbReference>
<keyword evidence="4" id="KW-1133">Transmembrane helix</keyword>
<dbReference type="SUPFAM" id="SSF46894">
    <property type="entry name" value="C-terminal effector domain of the bipartite response regulators"/>
    <property type="match status" value="1"/>
</dbReference>
<dbReference type="InterPro" id="IPR036388">
    <property type="entry name" value="WH-like_DNA-bd_sf"/>
</dbReference>
<feature type="transmembrane region" description="Helical" evidence="4">
    <location>
        <begin position="304"/>
        <end position="324"/>
    </location>
</feature>
<dbReference type="EMBL" id="PPEL01000052">
    <property type="protein sequence ID" value="PNV65025.1"/>
    <property type="molecule type" value="Genomic_DNA"/>
</dbReference>
<dbReference type="SMART" id="SM00421">
    <property type="entry name" value="HTH_LUXR"/>
    <property type="match status" value="1"/>
</dbReference>
<evidence type="ECO:0000256" key="4">
    <source>
        <dbReference type="SAM" id="Phobius"/>
    </source>
</evidence>
<dbReference type="Proteomes" id="UP000236488">
    <property type="component" value="Unassembled WGS sequence"/>
</dbReference>
<dbReference type="InterPro" id="IPR016032">
    <property type="entry name" value="Sig_transdc_resp-reg_C-effctor"/>
</dbReference>
<reference evidence="6 7" key="1">
    <citation type="journal article" date="2018" name="Int. J. Syst. Evol. Microbiol.">
        <title>Rubneribacter badeniensis gen. nov., sp. nov. and Enteroscipio rubneri gen. nov., sp. nov., new members of the Eggerthellaceae isolated from human faeces.</title>
        <authorList>
            <person name="Danylec N."/>
            <person name="Gobl A."/>
            <person name="Stoll D.A."/>
            <person name="Hetzer B."/>
            <person name="Kulling S.E."/>
            <person name="Huch M."/>
        </authorList>
    </citation>
    <scope>NUCLEOTIDE SEQUENCE [LARGE SCALE GENOMIC DNA]</scope>
    <source>
        <strain evidence="6 7">ResAG-85</strain>
    </source>
</reference>
<name>A0A2K2U3W7_9ACTN</name>
<keyword evidence="4" id="KW-0812">Transmembrane</keyword>
<feature type="transmembrane region" description="Helical" evidence="4">
    <location>
        <begin position="153"/>
        <end position="174"/>
    </location>
</feature>
<dbReference type="AlphaFoldDB" id="A0A2K2U3W7"/>
<dbReference type="PROSITE" id="PS00622">
    <property type="entry name" value="HTH_LUXR_1"/>
    <property type="match status" value="1"/>
</dbReference>